<dbReference type="Pfam" id="PF00480">
    <property type="entry name" value="ROK"/>
    <property type="match status" value="1"/>
</dbReference>
<dbReference type="KEGG" id="slia:HA039_06065"/>
<dbReference type="PANTHER" id="PTHR18964:SF173">
    <property type="entry name" value="GLUCOKINASE"/>
    <property type="match status" value="1"/>
</dbReference>
<name>A0A6G9GUM0_9ACTN</name>
<dbReference type="Gene3D" id="1.10.10.10">
    <property type="entry name" value="Winged helix-like DNA-binding domain superfamily/Winged helix DNA-binding domain"/>
    <property type="match status" value="1"/>
</dbReference>
<dbReference type="InterPro" id="IPR009057">
    <property type="entry name" value="Homeodomain-like_sf"/>
</dbReference>
<dbReference type="SUPFAM" id="SSF46689">
    <property type="entry name" value="Homeodomain-like"/>
    <property type="match status" value="1"/>
</dbReference>
<keyword evidence="4" id="KW-1185">Reference proteome</keyword>
<evidence type="ECO:0000313" key="3">
    <source>
        <dbReference type="EMBL" id="QIQ01915.1"/>
    </source>
</evidence>
<feature type="region of interest" description="Disordered" evidence="2">
    <location>
        <begin position="200"/>
        <end position="238"/>
    </location>
</feature>
<organism evidence="3 4">
    <name type="scientific">Streptomyces liangshanensis</name>
    <dbReference type="NCBI Taxonomy" id="2717324"/>
    <lineage>
        <taxon>Bacteria</taxon>
        <taxon>Bacillati</taxon>
        <taxon>Actinomycetota</taxon>
        <taxon>Actinomycetes</taxon>
        <taxon>Kitasatosporales</taxon>
        <taxon>Streptomycetaceae</taxon>
        <taxon>Streptomyces</taxon>
    </lineage>
</organism>
<gene>
    <name evidence="3" type="ORF">HA039_06065</name>
</gene>
<feature type="compositionally biased region" description="Low complexity" evidence="2">
    <location>
        <begin position="228"/>
        <end position="238"/>
    </location>
</feature>
<dbReference type="Pfam" id="PF13551">
    <property type="entry name" value="HTH_29"/>
    <property type="match status" value="1"/>
</dbReference>
<dbReference type="SUPFAM" id="SSF46785">
    <property type="entry name" value="Winged helix' DNA-binding domain"/>
    <property type="match status" value="1"/>
</dbReference>
<proteinExistence type="inferred from homology"/>
<comment type="similarity">
    <text evidence="1">Belongs to the ROK (NagC/XylR) family.</text>
</comment>
<evidence type="ECO:0000256" key="1">
    <source>
        <dbReference type="ARBA" id="ARBA00006479"/>
    </source>
</evidence>
<dbReference type="SUPFAM" id="SSF53067">
    <property type="entry name" value="Actin-like ATPase domain"/>
    <property type="match status" value="1"/>
</dbReference>
<dbReference type="Gene3D" id="3.30.420.40">
    <property type="match status" value="2"/>
</dbReference>
<dbReference type="InterPro" id="IPR036388">
    <property type="entry name" value="WH-like_DNA-bd_sf"/>
</dbReference>
<evidence type="ECO:0000313" key="4">
    <source>
        <dbReference type="Proteomes" id="UP000501179"/>
    </source>
</evidence>
<dbReference type="PANTHER" id="PTHR18964">
    <property type="entry name" value="ROK (REPRESSOR, ORF, KINASE) FAMILY"/>
    <property type="match status" value="1"/>
</dbReference>
<dbReference type="Proteomes" id="UP000501179">
    <property type="component" value="Chromosome"/>
</dbReference>
<sequence>MHKPGELSLTDRDLAELNAWAKDRSDRALRLRIVRDAAAGLSVSQSARELRISRPTVTAWRQRYAANGLAGLEHRPRSGRPARIDEADVVAATLAGPPTPQRVWSARALADHLGLSHTALGKVWQRWQVRPGAADTPLLLPVDPPLPCHHPELLAAGSSADGAAYVVIAEAAAGQQPRVGAATAEERQMRYAALTAMMRGTQPDDPDAAGPRSKGAPARRPADGGTRRPAPQAAAPALPPSLAARWSARRLHVITWGDCVGPQGLPHTARRHTAPAAMGWASTVCLMAQLELRHQPRPARVALDSLADAARELPKSPPGTPFRWLRQGRQEAAARRRTVHRAFDQPALGSFNEKLVIESVRVRGSLSRVEIAERTGLTPQAVSRITRNLLTTGFLVEEERRSTGKGKPRVPLKLSEDAACAIGIHVDPEKITHVLVDLCGNVRDTHTLDVTARSDPQTCMDWMTRTTTRTIEAAGPLGAKILGVGVAAPGPLDVHEGVLLDPPLWAGWGEVPLRAELNRILRLPVLLEKDATAAAIGERWLGAGESGSDFVYLYLGAGAGSGAFLNGDVYRGTSGNAGEFGELTAYALGRVAPGGGPEMVPECAPMSAVVARAGDAGLTVPGGEVTYDAVCGAAAHGDARAVGAIREVARVVARGAVAMTDLYDTELMIVGGPAVPPEVAELYLAEISAAVNRFPMARRVRSVRVTYSTLSASAAAVGAAAGVFHMAFAPRLRTHSGAAA</sequence>
<dbReference type="InterPro" id="IPR000600">
    <property type="entry name" value="ROK"/>
</dbReference>
<dbReference type="EMBL" id="CP050177">
    <property type="protein sequence ID" value="QIQ01915.1"/>
    <property type="molecule type" value="Genomic_DNA"/>
</dbReference>
<dbReference type="AlphaFoldDB" id="A0A6G9GUM0"/>
<dbReference type="InterPro" id="IPR036390">
    <property type="entry name" value="WH_DNA-bd_sf"/>
</dbReference>
<dbReference type="InterPro" id="IPR043129">
    <property type="entry name" value="ATPase_NBD"/>
</dbReference>
<accession>A0A6G9GUM0</accession>
<reference evidence="3 4" key="1">
    <citation type="submission" date="2020-03" db="EMBL/GenBank/DDBJ databases">
        <title>A novel species.</title>
        <authorList>
            <person name="Gao J."/>
        </authorList>
    </citation>
    <scope>NUCLEOTIDE SEQUENCE [LARGE SCALE GENOMIC DNA]</scope>
    <source>
        <strain evidence="3 4">QMT-12</strain>
    </source>
</reference>
<evidence type="ECO:0000256" key="2">
    <source>
        <dbReference type="SAM" id="MobiDB-lite"/>
    </source>
</evidence>
<protein>
    <submittedName>
        <fullName evidence="3">ROK family protein</fullName>
    </submittedName>
</protein>